<dbReference type="PRINTS" id="PR00625">
    <property type="entry name" value="JDOMAIN"/>
</dbReference>
<keyword evidence="4" id="KW-0862">Zinc</keyword>
<evidence type="ECO:0000256" key="4">
    <source>
        <dbReference type="ARBA" id="ARBA00022833"/>
    </source>
</evidence>
<dbReference type="InterPro" id="IPR001305">
    <property type="entry name" value="HSP_DnaJ_Cys-rich_dom"/>
</dbReference>
<feature type="compositionally biased region" description="Low complexity" evidence="5">
    <location>
        <begin position="439"/>
        <end position="464"/>
    </location>
</feature>
<feature type="domain" description="J" evidence="6">
    <location>
        <begin position="6"/>
        <end position="72"/>
    </location>
</feature>
<keyword evidence="2" id="KW-0677">Repeat</keyword>
<dbReference type="GO" id="GO:0008270">
    <property type="term" value="F:zinc ion binding"/>
    <property type="evidence" value="ECO:0007669"/>
    <property type="project" value="UniProtKB-KW"/>
</dbReference>
<dbReference type="GO" id="GO:0051082">
    <property type="term" value="F:unfolded protein binding"/>
    <property type="evidence" value="ECO:0007669"/>
    <property type="project" value="InterPro"/>
</dbReference>
<feature type="domain" description="CR-type" evidence="7">
    <location>
        <begin position="139"/>
        <end position="223"/>
    </location>
</feature>
<dbReference type="InterPro" id="IPR018253">
    <property type="entry name" value="DnaJ_domain_CS"/>
</dbReference>
<dbReference type="SUPFAM" id="SSF57938">
    <property type="entry name" value="DnaJ/Hsp40 cysteine-rich domain"/>
    <property type="match status" value="1"/>
</dbReference>
<dbReference type="Pfam" id="PF00684">
    <property type="entry name" value="DnaJ_CXXCXGXG"/>
    <property type="match status" value="1"/>
</dbReference>
<accession>A0A6C0J667</accession>
<evidence type="ECO:0000256" key="5">
    <source>
        <dbReference type="SAM" id="MobiDB-lite"/>
    </source>
</evidence>
<dbReference type="CDD" id="cd06257">
    <property type="entry name" value="DnaJ"/>
    <property type="match status" value="1"/>
</dbReference>
<dbReference type="GO" id="GO:0030544">
    <property type="term" value="F:Hsp70 protein binding"/>
    <property type="evidence" value="ECO:0007669"/>
    <property type="project" value="InterPro"/>
</dbReference>
<dbReference type="AlphaFoldDB" id="A0A6C0J667"/>
<evidence type="ECO:0000256" key="2">
    <source>
        <dbReference type="ARBA" id="ARBA00022737"/>
    </source>
</evidence>
<dbReference type="PROSITE" id="PS00636">
    <property type="entry name" value="DNAJ_1"/>
    <property type="match status" value="1"/>
</dbReference>
<dbReference type="PANTHER" id="PTHR43888">
    <property type="entry name" value="DNAJ-LIKE-2, ISOFORM A-RELATED"/>
    <property type="match status" value="1"/>
</dbReference>
<evidence type="ECO:0000259" key="7">
    <source>
        <dbReference type="PROSITE" id="PS51188"/>
    </source>
</evidence>
<evidence type="ECO:0000259" key="6">
    <source>
        <dbReference type="PROSITE" id="PS50076"/>
    </source>
</evidence>
<dbReference type="Gene3D" id="2.10.230.10">
    <property type="entry name" value="Heat shock protein DnaJ, cysteine-rich domain"/>
    <property type="match status" value="1"/>
</dbReference>
<dbReference type="InterPro" id="IPR036410">
    <property type="entry name" value="HSP_DnaJ_Cys-rich_dom_sf"/>
</dbReference>
<dbReference type="SUPFAM" id="SSF49493">
    <property type="entry name" value="HSP40/DnaJ peptide-binding domain"/>
    <property type="match status" value="2"/>
</dbReference>
<dbReference type="InterPro" id="IPR001623">
    <property type="entry name" value="DnaJ_domain"/>
</dbReference>
<evidence type="ECO:0000256" key="3">
    <source>
        <dbReference type="ARBA" id="ARBA00022771"/>
    </source>
</evidence>
<dbReference type="SMART" id="SM00271">
    <property type="entry name" value="DnaJ"/>
    <property type="match status" value="1"/>
</dbReference>
<name>A0A6C0J667_9ZZZZ</name>
<dbReference type="InterPro" id="IPR002939">
    <property type="entry name" value="DnaJ_C"/>
</dbReference>
<dbReference type="InterPro" id="IPR008971">
    <property type="entry name" value="HSP40/DnaJ_pept-bd"/>
</dbReference>
<organism evidence="8">
    <name type="scientific">viral metagenome</name>
    <dbReference type="NCBI Taxonomy" id="1070528"/>
    <lineage>
        <taxon>unclassified sequences</taxon>
        <taxon>metagenomes</taxon>
        <taxon>organismal metagenomes</taxon>
    </lineage>
</organism>
<dbReference type="InterPro" id="IPR044713">
    <property type="entry name" value="DNJA1/2-like"/>
</dbReference>
<proteinExistence type="predicted"/>
<evidence type="ECO:0000313" key="8">
    <source>
        <dbReference type="EMBL" id="QHU00196.1"/>
    </source>
</evidence>
<dbReference type="Gene3D" id="2.60.260.20">
    <property type="entry name" value="Urease metallochaperone UreE, N-terminal domain"/>
    <property type="match status" value="2"/>
</dbReference>
<feature type="region of interest" description="Disordered" evidence="5">
    <location>
        <begin position="397"/>
        <end position="476"/>
    </location>
</feature>
<evidence type="ECO:0000256" key="1">
    <source>
        <dbReference type="ARBA" id="ARBA00022723"/>
    </source>
</evidence>
<dbReference type="SUPFAM" id="SSF46565">
    <property type="entry name" value="Chaperone J-domain"/>
    <property type="match status" value="1"/>
</dbReference>
<dbReference type="PROSITE" id="PS51188">
    <property type="entry name" value="ZF_CR"/>
    <property type="match status" value="1"/>
</dbReference>
<keyword evidence="1" id="KW-0479">Metal-binding</keyword>
<dbReference type="Gene3D" id="1.10.287.110">
    <property type="entry name" value="DnaJ domain"/>
    <property type="match status" value="1"/>
</dbReference>
<dbReference type="Pfam" id="PF00226">
    <property type="entry name" value="DnaJ"/>
    <property type="match status" value="1"/>
</dbReference>
<dbReference type="CDD" id="cd10719">
    <property type="entry name" value="DnaJ_zf"/>
    <property type="match status" value="1"/>
</dbReference>
<dbReference type="EMBL" id="MN740324">
    <property type="protein sequence ID" value="QHU00196.1"/>
    <property type="molecule type" value="Genomic_DNA"/>
</dbReference>
<dbReference type="GO" id="GO:0006457">
    <property type="term" value="P:protein folding"/>
    <property type="evidence" value="ECO:0007669"/>
    <property type="project" value="InterPro"/>
</dbReference>
<keyword evidence="3" id="KW-0863">Zinc-finger</keyword>
<dbReference type="FunFam" id="2.10.230.10:FF:000001">
    <property type="entry name" value="DnaJ subfamily A member 2"/>
    <property type="match status" value="1"/>
</dbReference>
<reference evidence="8" key="1">
    <citation type="journal article" date="2020" name="Nature">
        <title>Giant virus diversity and host interactions through global metagenomics.</title>
        <authorList>
            <person name="Schulz F."/>
            <person name="Roux S."/>
            <person name="Paez-Espino D."/>
            <person name="Jungbluth S."/>
            <person name="Walsh D.A."/>
            <person name="Denef V.J."/>
            <person name="McMahon K.D."/>
            <person name="Konstantinidis K.T."/>
            <person name="Eloe-Fadrosh E.A."/>
            <person name="Kyrpides N.C."/>
            <person name="Woyke T."/>
        </authorList>
    </citation>
    <scope>NUCLEOTIDE SEQUENCE</scope>
    <source>
        <strain evidence="8">GVMAG-M-3300025860-12</strain>
    </source>
</reference>
<dbReference type="InterPro" id="IPR036869">
    <property type="entry name" value="J_dom_sf"/>
</dbReference>
<dbReference type="Pfam" id="PF01556">
    <property type="entry name" value="DnaJ_C"/>
    <property type="match status" value="1"/>
</dbReference>
<protein>
    <recommendedName>
        <fullName evidence="9">J domain-containing protein</fullName>
    </recommendedName>
</protein>
<evidence type="ECO:0008006" key="9">
    <source>
        <dbReference type="Google" id="ProtNLM"/>
    </source>
</evidence>
<dbReference type="PROSITE" id="PS50076">
    <property type="entry name" value="DNAJ_2"/>
    <property type="match status" value="1"/>
</dbReference>
<sequence length="476" mass="54295">MVKNTKLYDVLEVNPQCNDNELKKAYRAKSMKWHPDKNQTNKDEATAKFQEISEAYSILSDKEKRKLYDTIGLDILKNGSDGPPVDPSKIFEQFFGNMGGFGSFGGFGGFPFGNRRQPQEKIDHCEIDKYVTLEEIYNSKTVRVEYKQKNYCKTCDGIGTKNKKSSKCTSCNGQGKVMEMRQLGPGMIQQVVVECKDCRGTGQLLDKNNICLDCNGDKFHFKQKNISIPLKRELSDGNQIKLNNKGHNLKSGKTSLIITIKLNPHNLFKKIENDLHMELEIPLYQDLFDFSKVITHLDNRKLLVTNDNVLDKEGILLVRNEGLYSPNGEKGHLFIHFKTKFPKLSKLEDNEIDVLKKLLIKCDYEYYKEEGKIDKTDCINLNCTKIDPEKFNYSYAEQHHASQQHASQQHASQHHASQQHASQQHASQQHASQHHASQHHASQQHASQQHASQQHASQQHASQQLGEDDVRGCAQQ</sequence>
<feature type="compositionally biased region" description="Low complexity" evidence="5">
    <location>
        <begin position="401"/>
        <end position="431"/>
    </location>
</feature>